<dbReference type="AlphaFoldDB" id="A0A6G0SZD1"/>
<keyword evidence="7" id="KW-0539">Nucleus</keyword>
<keyword evidence="4" id="KW-0540">Nuclease</keyword>
<dbReference type="GO" id="GO:0046872">
    <property type="term" value="F:metal ion binding"/>
    <property type="evidence" value="ECO:0007669"/>
    <property type="project" value="UniProtKB-KW"/>
</dbReference>
<evidence type="ECO:0000256" key="2">
    <source>
        <dbReference type="ARBA" id="ARBA00004123"/>
    </source>
</evidence>
<gene>
    <name evidence="9" type="ORF">AGLY_016672</name>
</gene>
<sequence length="410" mass="48148">MSSDEEDVAIPILWFLLREIEQEENKKKLWVHPLNLKRTENNTIKCFIHELRNDECKFRNFTRMSTDMFDYILEILNDEIRKPDTNFRKSITPEEKLLVTLSYLATGERFQRLHYQFRLGATTIGLITNEVCIAIWKLLSPIYLPTPREEDWIKISNEFNKIWNFQIAQEQLMVSTLLFNVHHVLVPSFHSIVLQAVVDAHAKFITIDVGDYGRSSDSGIFKESSFGKMLLHNELNLPPPRIIHNDINEEYPFVFVGDEAYPLLPCLMRPFPRRNLTNEKRIFNYRQSRARRIVECAFGIMVKKFKVLENKIVVGPEKATQIVKAICVLHNLIMTREQHCIDIQEFINSQEQNDIIEQDISRIRSSNNRSSIAAISLRNKFTEYFNSNKGSVSWQNIYTKYKDLNISIKK</sequence>
<dbReference type="GO" id="GO:0004518">
    <property type="term" value="F:nuclease activity"/>
    <property type="evidence" value="ECO:0007669"/>
    <property type="project" value="UniProtKB-KW"/>
</dbReference>
<evidence type="ECO:0000256" key="7">
    <source>
        <dbReference type="ARBA" id="ARBA00023242"/>
    </source>
</evidence>
<evidence type="ECO:0000313" key="10">
    <source>
        <dbReference type="Proteomes" id="UP000475862"/>
    </source>
</evidence>
<evidence type="ECO:0000256" key="5">
    <source>
        <dbReference type="ARBA" id="ARBA00022723"/>
    </source>
</evidence>
<dbReference type="PANTHER" id="PTHR22930:SF269">
    <property type="entry name" value="NUCLEASE HARBI1-LIKE PROTEIN"/>
    <property type="match status" value="1"/>
</dbReference>
<evidence type="ECO:0000313" key="9">
    <source>
        <dbReference type="EMBL" id="KAE9523041.1"/>
    </source>
</evidence>
<dbReference type="OrthoDB" id="6604793at2759"/>
<protein>
    <recommendedName>
        <fullName evidence="8">DDE Tnp4 domain-containing protein</fullName>
    </recommendedName>
</protein>
<reference evidence="9 10" key="1">
    <citation type="submission" date="2019-08" db="EMBL/GenBank/DDBJ databases">
        <title>The genome of the soybean aphid Biotype 1, its phylome, world population structure and adaptation to the North American continent.</title>
        <authorList>
            <person name="Giordano R."/>
            <person name="Donthu R.K."/>
            <person name="Hernandez A.G."/>
            <person name="Wright C.L."/>
            <person name="Zimin A.V."/>
        </authorList>
    </citation>
    <scope>NUCLEOTIDE SEQUENCE [LARGE SCALE GENOMIC DNA]</scope>
    <source>
        <tissue evidence="9">Whole aphids</tissue>
    </source>
</reference>
<dbReference type="PANTHER" id="PTHR22930">
    <property type="match status" value="1"/>
</dbReference>
<keyword evidence="6" id="KW-0378">Hydrolase</keyword>
<dbReference type="Pfam" id="PF13359">
    <property type="entry name" value="DDE_Tnp_4"/>
    <property type="match status" value="1"/>
</dbReference>
<dbReference type="EMBL" id="VYZN01000468">
    <property type="protein sequence ID" value="KAE9523041.1"/>
    <property type="molecule type" value="Genomic_DNA"/>
</dbReference>
<feature type="domain" description="DDE Tnp4" evidence="8">
    <location>
        <begin position="189"/>
        <end position="331"/>
    </location>
</feature>
<dbReference type="GO" id="GO:0005634">
    <property type="term" value="C:nucleus"/>
    <property type="evidence" value="ECO:0007669"/>
    <property type="project" value="UniProtKB-SubCell"/>
</dbReference>
<keyword evidence="5" id="KW-0479">Metal-binding</keyword>
<dbReference type="InterPro" id="IPR045249">
    <property type="entry name" value="HARBI1-like"/>
</dbReference>
<evidence type="ECO:0000256" key="6">
    <source>
        <dbReference type="ARBA" id="ARBA00022801"/>
    </source>
</evidence>
<name>A0A6G0SZD1_APHGL</name>
<dbReference type="GO" id="GO:0016787">
    <property type="term" value="F:hydrolase activity"/>
    <property type="evidence" value="ECO:0007669"/>
    <property type="project" value="UniProtKB-KW"/>
</dbReference>
<dbReference type="InterPro" id="IPR027806">
    <property type="entry name" value="HARBI1_dom"/>
</dbReference>
<keyword evidence="10" id="KW-1185">Reference proteome</keyword>
<comment type="subcellular location">
    <subcellularLocation>
        <location evidence="2">Nucleus</location>
    </subcellularLocation>
</comment>
<comment type="caution">
    <text evidence="9">The sequence shown here is derived from an EMBL/GenBank/DDBJ whole genome shotgun (WGS) entry which is preliminary data.</text>
</comment>
<proteinExistence type="inferred from homology"/>
<evidence type="ECO:0000256" key="1">
    <source>
        <dbReference type="ARBA" id="ARBA00001968"/>
    </source>
</evidence>
<organism evidence="9 10">
    <name type="scientific">Aphis glycines</name>
    <name type="common">Soybean aphid</name>
    <dbReference type="NCBI Taxonomy" id="307491"/>
    <lineage>
        <taxon>Eukaryota</taxon>
        <taxon>Metazoa</taxon>
        <taxon>Ecdysozoa</taxon>
        <taxon>Arthropoda</taxon>
        <taxon>Hexapoda</taxon>
        <taxon>Insecta</taxon>
        <taxon>Pterygota</taxon>
        <taxon>Neoptera</taxon>
        <taxon>Paraneoptera</taxon>
        <taxon>Hemiptera</taxon>
        <taxon>Sternorrhyncha</taxon>
        <taxon>Aphidomorpha</taxon>
        <taxon>Aphidoidea</taxon>
        <taxon>Aphididae</taxon>
        <taxon>Aphidini</taxon>
        <taxon>Aphis</taxon>
        <taxon>Aphis</taxon>
    </lineage>
</organism>
<accession>A0A6G0SZD1</accession>
<evidence type="ECO:0000256" key="3">
    <source>
        <dbReference type="ARBA" id="ARBA00006958"/>
    </source>
</evidence>
<comment type="cofactor">
    <cofactor evidence="1">
        <name>a divalent metal cation</name>
        <dbReference type="ChEBI" id="CHEBI:60240"/>
    </cofactor>
</comment>
<evidence type="ECO:0000256" key="4">
    <source>
        <dbReference type="ARBA" id="ARBA00022722"/>
    </source>
</evidence>
<comment type="similarity">
    <text evidence="3">Belongs to the HARBI1 family.</text>
</comment>
<evidence type="ECO:0000259" key="8">
    <source>
        <dbReference type="Pfam" id="PF13359"/>
    </source>
</evidence>
<dbReference type="Proteomes" id="UP000475862">
    <property type="component" value="Unassembled WGS sequence"/>
</dbReference>